<evidence type="ECO:0000256" key="1">
    <source>
        <dbReference type="SAM" id="MobiDB-lite"/>
    </source>
</evidence>
<dbReference type="GO" id="GO:0042797">
    <property type="term" value="P:tRNA transcription by RNA polymerase III"/>
    <property type="evidence" value="ECO:0007669"/>
    <property type="project" value="TreeGrafter"/>
</dbReference>
<dbReference type="VEuPathDB" id="FungiDB:Malapachy_1063"/>
<dbReference type="OrthoDB" id="340681at2759"/>
<dbReference type="RefSeq" id="XP_017992668.1">
    <property type="nucleotide sequence ID" value="XM_018135574.1"/>
</dbReference>
<feature type="region of interest" description="Disordered" evidence="1">
    <location>
        <begin position="167"/>
        <end position="197"/>
    </location>
</feature>
<sequence length="273" mass="30152">MADDRDGEVPVASLPVYLSASLPSSSHVELFQYPLYARGRPLPVPPTAAQRNQRVTTRWRPQANRVEMDIPLDMRENVYNRDRGRELAENCTSMLPINVPGADAVKQERTNDMPVANNVFDRMRLESTTVQPATRYMVGLVHQGEVHLVPLDAIVQMRPSMQHVDLMSQADEQHHRTSGDDEDTAVATPSAPTQKGASVVSLNVSMRTEPTKASGATSRYGGMAGAAVNQRDAEAERWVPLQFSHDAHTEATHALLAQHRDPLVCSTAPRDFL</sequence>
<dbReference type="AlphaFoldDB" id="A0A0M8MLQ8"/>
<keyword evidence="2" id="KW-0240">DNA-directed RNA polymerase</keyword>
<accession>A0A0M8MLQ8</accession>
<keyword evidence="3" id="KW-1185">Reference proteome</keyword>
<name>A0A0M8MLQ8_9BASI</name>
<proteinExistence type="predicted"/>
<dbReference type="Pfam" id="PF04801">
    <property type="entry name" value="RPC5"/>
    <property type="match status" value="1"/>
</dbReference>
<organism evidence="2 3">
    <name type="scientific">Malassezia pachydermatis</name>
    <dbReference type="NCBI Taxonomy" id="77020"/>
    <lineage>
        <taxon>Eukaryota</taxon>
        <taxon>Fungi</taxon>
        <taxon>Dikarya</taxon>
        <taxon>Basidiomycota</taxon>
        <taxon>Ustilaginomycotina</taxon>
        <taxon>Malasseziomycetes</taxon>
        <taxon>Malasseziales</taxon>
        <taxon>Malasseziaceae</taxon>
        <taxon>Malassezia</taxon>
    </lineage>
</organism>
<evidence type="ECO:0000313" key="3">
    <source>
        <dbReference type="Proteomes" id="UP000037751"/>
    </source>
</evidence>
<keyword evidence="2" id="KW-0804">Transcription</keyword>
<dbReference type="InterPro" id="IPR006886">
    <property type="entry name" value="RNA_pol_III_Rpc5"/>
</dbReference>
<dbReference type="GeneID" id="28727449"/>
<dbReference type="GO" id="GO:0005666">
    <property type="term" value="C:RNA polymerase III complex"/>
    <property type="evidence" value="ECO:0007669"/>
    <property type="project" value="TreeGrafter"/>
</dbReference>
<dbReference type="PANTHER" id="PTHR12069">
    <property type="entry name" value="DNA-DIRECTED RNA POLYMERASES III 80 KDA POLYPEPTIDE RNA POLYMERASE III SUBUNIT 5"/>
    <property type="match status" value="1"/>
</dbReference>
<dbReference type="STRING" id="77020.A0A0M8MLQ8"/>
<reference evidence="2 3" key="1">
    <citation type="submission" date="2015-07" db="EMBL/GenBank/DDBJ databases">
        <title>Draft Genome Sequence of Malassezia furfur CBS1878 and Malassezia pachydermatis CBS1879.</title>
        <authorList>
            <person name="Triana S."/>
            <person name="Ohm R."/>
            <person name="Gonzalez A."/>
            <person name="DeCock H."/>
            <person name="Restrepo S."/>
            <person name="Celis A."/>
        </authorList>
    </citation>
    <scope>NUCLEOTIDE SEQUENCE [LARGE SCALE GENOMIC DNA]</scope>
    <source>
        <strain evidence="2 3">CBS 1879</strain>
    </source>
</reference>
<dbReference type="Proteomes" id="UP000037751">
    <property type="component" value="Unassembled WGS sequence"/>
</dbReference>
<evidence type="ECO:0000313" key="2">
    <source>
        <dbReference type="EMBL" id="KOS15036.1"/>
    </source>
</evidence>
<dbReference type="EMBL" id="LGAV01000003">
    <property type="protein sequence ID" value="KOS15036.1"/>
    <property type="molecule type" value="Genomic_DNA"/>
</dbReference>
<comment type="caution">
    <text evidence="2">The sequence shown here is derived from an EMBL/GenBank/DDBJ whole genome shotgun (WGS) entry which is preliminary data.</text>
</comment>
<protein>
    <submittedName>
        <fullName evidence="2">Dna-directed rna polymerase iii subunit rpc5</fullName>
    </submittedName>
</protein>
<gene>
    <name evidence="2" type="ORF">Malapachy_1063</name>
</gene>
<dbReference type="PANTHER" id="PTHR12069:SF0">
    <property type="entry name" value="DNA-DIRECTED RNA POLYMERASE III SUBUNIT RPC5"/>
    <property type="match status" value="1"/>
</dbReference>